<keyword evidence="2" id="KW-1185">Reference proteome</keyword>
<feature type="non-terminal residue" evidence="1">
    <location>
        <position position="1"/>
    </location>
</feature>
<evidence type="ECO:0000313" key="2">
    <source>
        <dbReference type="Proteomes" id="UP000485058"/>
    </source>
</evidence>
<comment type="caution">
    <text evidence="1">The sequence shown here is derived from an EMBL/GenBank/DDBJ whole genome shotgun (WGS) entry which is preliminary data.</text>
</comment>
<name>A0A699YGQ2_HAELA</name>
<evidence type="ECO:0000313" key="1">
    <source>
        <dbReference type="EMBL" id="GFH09380.1"/>
    </source>
</evidence>
<gene>
    <name evidence="1" type="ORF">HaLaN_04504</name>
</gene>
<proteinExistence type="predicted"/>
<organism evidence="1 2">
    <name type="scientific">Haematococcus lacustris</name>
    <name type="common">Green alga</name>
    <name type="synonym">Haematococcus pluvialis</name>
    <dbReference type="NCBI Taxonomy" id="44745"/>
    <lineage>
        <taxon>Eukaryota</taxon>
        <taxon>Viridiplantae</taxon>
        <taxon>Chlorophyta</taxon>
        <taxon>core chlorophytes</taxon>
        <taxon>Chlorophyceae</taxon>
        <taxon>CS clade</taxon>
        <taxon>Chlamydomonadales</taxon>
        <taxon>Haematococcaceae</taxon>
        <taxon>Haematococcus</taxon>
    </lineage>
</organism>
<reference evidence="1 2" key="1">
    <citation type="submission" date="2020-02" db="EMBL/GenBank/DDBJ databases">
        <title>Draft genome sequence of Haematococcus lacustris strain NIES-144.</title>
        <authorList>
            <person name="Morimoto D."/>
            <person name="Nakagawa S."/>
            <person name="Yoshida T."/>
            <person name="Sawayama S."/>
        </authorList>
    </citation>
    <scope>NUCLEOTIDE SEQUENCE [LARGE SCALE GENOMIC DNA]</scope>
    <source>
        <strain evidence="1 2">NIES-144</strain>
    </source>
</reference>
<feature type="non-terminal residue" evidence="1">
    <location>
        <position position="86"/>
    </location>
</feature>
<protein>
    <submittedName>
        <fullName evidence="1">Uncharacterized protein</fullName>
    </submittedName>
</protein>
<dbReference type="AlphaFoldDB" id="A0A699YGQ2"/>
<dbReference type="EMBL" id="BLLF01000229">
    <property type="protein sequence ID" value="GFH09380.1"/>
    <property type="molecule type" value="Genomic_DNA"/>
</dbReference>
<accession>A0A699YGQ2</accession>
<dbReference type="Proteomes" id="UP000485058">
    <property type="component" value="Unassembled WGS sequence"/>
</dbReference>
<sequence length="86" mass="9664">MMPCFLRSRAARLLLLYRWHSIHQSNEQDQQFQHQLLPMCASRGPASHRPQPQMPATYGPAAGEVGLCLTLLTPPPLRCNTLVVSK</sequence>